<feature type="compositionally biased region" description="Basic residues" evidence="2">
    <location>
        <begin position="699"/>
        <end position="711"/>
    </location>
</feature>
<feature type="compositionally biased region" description="Basic and acidic residues" evidence="2">
    <location>
        <begin position="752"/>
        <end position="761"/>
    </location>
</feature>
<keyword evidence="1" id="KW-0808">Transferase</keyword>
<dbReference type="Pfam" id="PF03033">
    <property type="entry name" value="Glyco_transf_28"/>
    <property type="match status" value="1"/>
</dbReference>
<evidence type="ECO:0000256" key="2">
    <source>
        <dbReference type="SAM" id="MobiDB-lite"/>
    </source>
</evidence>
<feature type="region of interest" description="Disordered" evidence="2">
    <location>
        <begin position="1006"/>
        <end position="1091"/>
    </location>
</feature>
<feature type="compositionally biased region" description="Polar residues" evidence="2">
    <location>
        <begin position="739"/>
        <end position="751"/>
    </location>
</feature>
<dbReference type="CDD" id="cd03784">
    <property type="entry name" value="GT1_Gtf-like"/>
    <property type="match status" value="1"/>
</dbReference>
<organism evidence="5 6">
    <name type="scientific">Saccharata proteae CBS 121410</name>
    <dbReference type="NCBI Taxonomy" id="1314787"/>
    <lineage>
        <taxon>Eukaryota</taxon>
        <taxon>Fungi</taxon>
        <taxon>Dikarya</taxon>
        <taxon>Ascomycota</taxon>
        <taxon>Pezizomycotina</taxon>
        <taxon>Dothideomycetes</taxon>
        <taxon>Dothideomycetes incertae sedis</taxon>
        <taxon>Botryosphaeriales</taxon>
        <taxon>Saccharataceae</taxon>
        <taxon>Saccharata</taxon>
    </lineage>
</organism>
<feature type="region of interest" description="Disordered" evidence="2">
    <location>
        <begin position="1"/>
        <end position="93"/>
    </location>
</feature>
<dbReference type="GO" id="GO:0005975">
    <property type="term" value="P:carbohydrate metabolic process"/>
    <property type="evidence" value="ECO:0007669"/>
    <property type="project" value="InterPro"/>
</dbReference>
<dbReference type="InterPro" id="IPR010610">
    <property type="entry name" value="EryCIII-like_C"/>
</dbReference>
<dbReference type="AlphaFoldDB" id="A0A9P4I2H6"/>
<dbReference type="SUPFAM" id="SSF53756">
    <property type="entry name" value="UDP-Glycosyltransferase/glycogen phosphorylase"/>
    <property type="match status" value="1"/>
</dbReference>
<feature type="compositionally biased region" description="Polar residues" evidence="2">
    <location>
        <begin position="1079"/>
        <end position="1091"/>
    </location>
</feature>
<feature type="region of interest" description="Disordered" evidence="2">
    <location>
        <begin position="697"/>
        <end position="782"/>
    </location>
</feature>
<feature type="compositionally biased region" description="Basic and acidic residues" evidence="2">
    <location>
        <begin position="712"/>
        <end position="724"/>
    </location>
</feature>
<feature type="domain" description="Erythromycin biosynthesis protein CIII-like C-terminal" evidence="4">
    <location>
        <begin position="485"/>
        <end position="582"/>
    </location>
</feature>
<dbReference type="PANTHER" id="PTHR48050">
    <property type="entry name" value="STEROL 3-BETA-GLUCOSYLTRANSFERASE"/>
    <property type="match status" value="1"/>
</dbReference>
<dbReference type="FunFam" id="3.40.50.2000:FF:000100">
    <property type="entry name" value="Glycosyltransferase family 1 protein"/>
    <property type="match status" value="1"/>
</dbReference>
<dbReference type="EMBL" id="ML978711">
    <property type="protein sequence ID" value="KAF2091987.1"/>
    <property type="molecule type" value="Genomic_DNA"/>
</dbReference>
<dbReference type="InterPro" id="IPR004276">
    <property type="entry name" value="GlycoTrans_28_N"/>
</dbReference>
<keyword evidence="6" id="KW-1185">Reference proteome</keyword>
<evidence type="ECO:0000259" key="3">
    <source>
        <dbReference type="Pfam" id="PF03033"/>
    </source>
</evidence>
<accession>A0A9P4I2H6</accession>
<evidence type="ECO:0000313" key="6">
    <source>
        <dbReference type="Proteomes" id="UP000799776"/>
    </source>
</evidence>
<proteinExistence type="predicted"/>
<dbReference type="Pfam" id="PF06722">
    <property type="entry name" value="EryCIII-like_C"/>
    <property type="match status" value="1"/>
</dbReference>
<evidence type="ECO:0000256" key="1">
    <source>
        <dbReference type="ARBA" id="ARBA00022679"/>
    </source>
</evidence>
<evidence type="ECO:0000313" key="5">
    <source>
        <dbReference type="EMBL" id="KAF2091987.1"/>
    </source>
</evidence>
<comment type="caution">
    <text evidence="5">The sequence shown here is derived from an EMBL/GenBank/DDBJ whole genome shotgun (WGS) entry which is preliminary data.</text>
</comment>
<dbReference type="PANTHER" id="PTHR48050:SF5">
    <property type="entry name" value="UDP-GLUCOSE,STEROL TRANSFERASE"/>
    <property type="match status" value="1"/>
</dbReference>
<gene>
    <name evidence="5" type="ORF">K490DRAFT_70692</name>
</gene>
<dbReference type="InterPro" id="IPR050426">
    <property type="entry name" value="Glycosyltransferase_28"/>
</dbReference>
<reference evidence="5" key="1">
    <citation type="journal article" date="2020" name="Stud. Mycol.">
        <title>101 Dothideomycetes genomes: a test case for predicting lifestyles and emergence of pathogens.</title>
        <authorList>
            <person name="Haridas S."/>
            <person name="Albert R."/>
            <person name="Binder M."/>
            <person name="Bloem J."/>
            <person name="Labutti K."/>
            <person name="Salamov A."/>
            <person name="Andreopoulos B."/>
            <person name="Baker S."/>
            <person name="Barry K."/>
            <person name="Bills G."/>
            <person name="Bluhm B."/>
            <person name="Cannon C."/>
            <person name="Castanera R."/>
            <person name="Culley D."/>
            <person name="Daum C."/>
            <person name="Ezra D."/>
            <person name="Gonzalez J."/>
            <person name="Henrissat B."/>
            <person name="Kuo A."/>
            <person name="Liang C."/>
            <person name="Lipzen A."/>
            <person name="Lutzoni F."/>
            <person name="Magnuson J."/>
            <person name="Mondo S."/>
            <person name="Nolan M."/>
            <person name="Ohm R."/>
            <person name="Pangilinan J."/>
            <person name="Park H.-J."/>
            <person name="Ramirez L."/>
            <person name="Alfaro M."/>
            <person name="Sun H."/>
            <person name="Tritt A."/>
            <person name="Yoshinaga Y."/>
            <person name="Zwiers L.-H."/>
            <person name="Turgeon B."/>
            <person name="Goodwin S."/>
            <person name="Spatafora J."/>
            <person name="Crous P."/>
            <person name="Grigoriev I."/>
        </authorList>
    </citation>
    <scope>NUCLEOTIDE SEQUENCE</scope>
    <source>
        <strain evidence="5">CBS 121410</strain>
    </source>
</reference>
<feature type="compositionally biased region" description="Polar residues" evidence="2">
    <location>
        <begin position="767"/>
        <end position="782"/>
    </location>
</feature>
<dbReference type="InterPro" id="IPR002213">
    <property type="entry name" value="UDP_glucos_trans"/>
</dbReference>
<dbReference type="FunFam" id="3.40.50.2000:FF:000009">
    <property type="entry name" value="Sterol 3-beta-glucosyltransferase UGT80A2"/>
    <property type="match status" value="1"/>
</dbReference>
<dbReference type="GO" id="GO:0016906">
    <property type="term" value="F:sterol 3-beta-glucosyltransferase activity"/>
    <property type="evidence" value="ECO:0007669"/>
    <property type="project" value="UniProtKB-ARBA"/>
</dbReference>
<protein>
    <submittedName>
        <fullName evidence="5">Glycosyltransferase family 1 protein</fullName>
    </submittedName>
</protein>
<feature type="compositionally biased region" description="Basic and acidic residues" evidence="2">
    <location>
        <begin position="1008"/>
        <end position="1028"/>
    </location>
</feature>
<feature type="compositionally biased region" description="Basic and acidic residues" evidence="2">
    <location>
        <begin position="1037"/>
        <end position="1049"/>
    </location>
</feature>
<dbReference type="OrthoDB" id="5835829at2759"/>
<name>A0A9P4I2H6_9PEZI</name>
<dbReference type="Proteomes" id="UP000799776">
    <property type="component" value="Unassembled WGS sequence"/>
</dbReference>
<sequence length="1091" mass="119914">MADLGMPRDQTSPVFIDKDGSTLFPSTASDSDSSSSSSSSDEEDERTQKRGHKAEQQKAQGRKNRRESSSDPYKRFKVGNEQFKTKGKVSRRDGRLKISVNEATNNGYLAKALGSGVKHHFQASRHEGALEEESVPIAEQEASDERQHIDDDLFREDNSQKPKLNIVIMVIGSRGDIQPFIKIGKILQNDYGHRVRIATHPAFKKFVAEDSGLEFFSVGGNPSELMAFMVKNPGLIPSMETVKKGEIGRRRSQMFEMFQGMWRACINATDDEHDKDNSRMMGEKNPFVADAIIANPPSFAHIHIAERLGIPLHMMFTFPYTPTSMFPHPLANIKKSNVDANYSNFMSYPLVEMMTWQGLGDLVNKFRVKTLGLEPVNTLWAPGQLYRLKVPYTYMWSPTLVPKPADWGPEVDIGGFVFLELASSFEPPDGLTKFLDAGPPPIYIGFGSIVVDDPDNFTKMIFEAVKEAGVRALVSKGWGGIGGGDTPDNIYLLDNTPHDWLFPKVSAVVHHGGAGTTAMGLKCGKPTMIVPFFGDQPFWGAMVAEAKAGAHQCIPYKQLTMERLAEGIKQCLSDEAKENVAKIAKSIEKEGDGAQNAVKSFHRSLPLRGDRSLRCSILEDRVAAWRLKNTSLRLSPLAAELLFEQRKIKWQELRLIRHYEWNDFEGPGEPITGVGTAVTGTLFNTAAGVGSVPKNLIKSIRKREKHEKKKREKAERQEKRRTQVEKANAAEGIEKDATDGQTGPNGNSNEPSEPHDGDQNGRPKASRNATSGTLSTQMSLDPSETLPEELFQQAGEGFGQTGIALAKAPMDLALALAQGFHNAPRLYGDSDVRRPVRISGFYSGLRASRDEFLYGIYDGWTGLVTQPYRGARDGGVFGCVKGVGIGIGGFVLKDVSAIVGPFGYTMKGIHKEMLKKSQPTHFIRKARIVQGRNDKTELDRNCQKDPEHCESVKVTTEKVVRGWDIVQEVLTFEQHRARNSLGGLGGSIETGATDNVATAEKALKARKRGESLEDAMKDEKKRVERANEPRQAVMDGGARKEKKGTEMENGRVLSDAGEVAGDEGGKGGGIRDSGMGDSAVSNEGNRTETAA</sequence>
<evidence type="ECO:0000259" key="4">
    <source>
        <dbReference type="Pfam" id="PF06722"/>
    </source>
</evidence>
<feature type="compositionally biased region" description="Low complexity" evidence="2">
    <location>
        <begin position="29"/>
        <end position="39"/>
    </location>
</feature>
<dbReference type="Gene3D" id="3.40.50.2000">
    <property type="entry name" value="Glycogen Phosphorylase B"/>
    <property type="match status" value="2"/>
</dbReference>
<feature type="domain" description="Glycosyltransferase family 28 N-terminal" evidence="3">
    <location>
        <begin position="166"/>
        <end position="327"/>
    </location>
</feature>